<gene>
    <name evidence="5" type="primary">adk</name>
    <name evidence="8" type="ORF">HYW89_03505</name>
</gene>
<feature type="binding site" evidence="5">
    <location>
        <begin position="69"/>
        <end position="71"/>
    </location>
    <ligand>
        <name>AMP</name>
        <dbReference type="ChEBI" id="CHEBI:456215"/>
    </ligand>
</feature>
<comment type="caution">
    <text evidence="5">Lacks conserved residue(s) required for the propagation of feature annotation.</text>
</comment>
<feature type="binding site" evidence="5">
    <location>
        <position position="48"/>
    </location>
    <ligand>
        <name>AMP</name>
        <dbReference type="ChEBI" id="CHEBI:456215"/>
    </ligand>
</feature>
<dbReference type="SUPFAM" id="SSF52540">
    <property type="entry name" value="P-loop containing nucleoside triphosphate hydrolases"/>
    <property type="match status" value="1"/>
</dbReference>
<evidence type="ECO:0000256" key="1">
    <source>
        <dbReference type="ARBA" id="ARBA00022679"/>
    </source>
</evidence>
<evidence type="ECO:0000256" key="4">
    <source>
        <dbReference type="ARBA" id="ARBA00022777"/>
    </source>
</evidence>
<dbReference type="Pfam" id="PF00406">
    <property type="entry name" value="ADK"/>
    <property type="match status" value="1"/>
</dbReference>
<dbReference type="GO" id="GO:0005737">
    <property type="term" value="C:cytoplasm"/>
    <property type="evidence" value="ECO:0007669"/>
    <property type="project" value="UniProtKB-SubCell"/>
</dbReference>
<comment type="pathway">
    <text evidence="5">Purine metabolism; AMP biosynthesis via salvage pathway; AMP from ADP: step 1/1.</text>
</comment>
<dbReference type="CDD" id="cd01428">
    <property type="entry name" value="ADK"/>
    <property type="match status" value="1"/>
</dbReference>
<dbReference type="AlphaFoldDB" id="A0A7T5RJ45"/>
<evidence type="ECO:0000256" key="2">
    <source>
        <dbReference type="ARBA" id="ARBA00022727"/>
    </source>
</evidence>
<dbReference type="GO" id="GO:0044209">
    <property type="term" value="P:AMP salvage"/>
    <property type="evidence" value="ECO:0007669"/>
    <property type="project" value="UniProtKB-UniRule"/>
</dbReference>
<comment type="domain">
    <text evidence="5">Consists of three domains, a large central CORE domain and two small peripheral domains, NMPbind and LID, which undergo movements during catalysis. The LID domain closes over the site of phosphoryl transfer upon ATP binding. Assembling and dissambling the active center during each catalytic cycle provides an effective means to prevent ATP hydrolysis.</text>
</comment>
<evidence type="ECO:0000256" key="7">
    <source>
        <dbReference type="RuleBase" id="RU003331"/>
    </source>
</evidence>
<evidence type="ECO:0000256" key="6">
    <source>
        <dbReference type="RuleBase" id="RU003330"/>
    </source>
</evidence>
<dbReference type="HAMAP" id="MF_00235">
    <property type="entry name" value="Adenylate_kinase_Adk"/>
    <property type="match status" value="1"/>
</dbReference>
<comment type="subunit">
    <text evidence="5 7">Monomer.</text>
</comment>
<dbReference type="InterPro" id="IPR027417">
    <property type="entry name" value="P-loop_NTPase"/>
</dbReference>
<feature type="binding site" evidence="5">
    <location>
        <position position="140"/>
    </location>
    <ligand>
        <name>ATP</name>
        <dbReference type="ChEBI" id="CHEBI:30616"/>
    </ligand>
</feature>
<evidence type="ECO:0000313" key="9">
    <source>
        <dbReference type="Proteomes" id="UP000595618"/>
    </source>
</evidence>
<comment type="function">
    <text evidence="5">Catalyzes the reversible transfer of the terminal phosphate group between ATP and AMP. Plays an important role in cellular energy homeostasis and in adenine nucleotide metabolism.</text>
</comment>
<keyword evidence="5 7" id="KW-0067">ATP-binding</keyword>
<accession>A0A7T5RJ45</accession>
<comment type="similarity">
    <text evidence="5 6">Belongs to the adenylate kinase family.</text>
</comment>
<name>A0A7T5RJ45_9BACT</name>
<evidence type="ECO:0000313" key="8">
    <source>
        <dbReference type="EMBL" id="QQG45042.1"/>
    </source>
</evidence>
<comment type="catalytic activity">
    <reaction evidence="5 7">
        <text>AMP + ATP = 2 ADP</text>
        <dbReference type="Rhea" id="RHEA:12973"/>
        <dbReference type="ChEBI" id="CHEBI:30616"/>
        <dbReference type="ChEBI" id="CHEBI:456215"/>
        <dbReference type="ChEBI" id="CHEBI:456216"/>
        <dbReference type="EC" id="2.7.4.3"/>
    </reaction>
</comment>
<dbReference type="PANTHER" id="PTHR23359">
    <property type="entry name" value="NUCLEOTIDE KINASE"/>
    <property type="match status" value="1"/>
</dbReference>
<reference evidence="8 9" key="1">
    <citation type="submission" date="2020-07" db="EMBL/GenBank/DDBJ databases">
        <title>Huge and variable diversity of episymbiotic CPR bacteria and DPANN archaea in groundwater ecosystems.</title>
        <authorList>
            <person name="He C.Y."/>
            <person name="Keren R."/>
            <person name="Whittaker M."/>
            <person name="Farag I.F."/>
            <person name="Doudna J."/>
            <person name="Cate J.H.D."/>
            <person name="Banfield J.F."/>
        </authorList>
    </citation>
    <scope>NUCLEOTIDE SEQUENCE [LARGE SCALE GENOMIC DNA]</scope>
    <source>
        <strain evidence="8">NC_groundwater_541_Ag_S-0.1um_46_50</strain>
    </source>
</reference>
<dbReference type="GO" id="GO:0004017">
    <property type="term" value="F:AMP kinase activity"/>
    <property type="evidence" value="ECO:0007669"/>
    <property type="project" value="UniProtKB-UniRule"/>
</dbReference>
<feature type="binding site" evidence="5">
    <location>
        <begin position="19"/>
        <end position="24"/>
    </location>
    <ligand>
        <name>ATP</name>
        <dbReference type="ChEBI" id="CHEBI:30616"/>
    </ligand>
</feature>
<feature type="binding site" evidence="5">
    <location>
        <position position="43"/>
    </location>
    <ligand>
        <name>AMP</name>
        <dbReference type="ChEBI" id="CHEBI:456215"/>
    </ligand>
</feature>
<keyword evidence="2 5" id="KW-0545">Nucleotide biosynthesis</keyword>
<organism evidence="8 9">
    <name type="scientific">Candidatus Sungiibacteriota bacterium</name>
    <dbReference type="NCBI Taxonomy" id="2750080"/>
    <lineage>
        <taxon>Bacteria</taxon>
        <taxon>Candidatus Sungiibacteriota</taxon>
    </lineage>
</organism>
<keyword evidence="3 5" id="KW-0547">Nucleotide-binding</keyword>
<feature type="region of interest" description="NMP" evidence="5">
    <location>
        <begin position="42"/>
        <end position="71"/>
    </location>
</feature>
<dbReference type="PRINTS" id="PR00094">
    <property type="entry name" value="ADENYLTKNASE"/>
</dbReference>
<dbReference type="UniPathway" id="UPA00588">
    <property type="reaction ID" value="UER00649"/>
</dbReference>
<feature type="binding site" evidence="5">
    <location>
        <position position="181"/>
    </location>
    <ligand>
        <name>ATP</name>
        <dbReference type="ChEBI" id="CHEBI:30616"/>
    </ligand>
</feature>
<keyword evidence="4 5" id="KW-0418">Kinase</keyword>
<sequence length="205" mass="23816">MKNTQLKNKLATVILGRSGSGKGTQAKFIVQRLKKYGVRHLETGELLRSIVKTDNLTTQIIRQVMKTGGLVPGWVAAFAWLRELIVYGHANKHLVFDGAPRRIWEAELLDEVMRWHGRSMPYCLYIDVGAREATRRLLARGRSDDTPSAVRNRMKFFQDHVLTVLKYYKRQGRLIHINGEQSVKAIWREIDRTLARKLGRRWPRR</sequence>
<comment type="subcellular location">
    <subcellularLocation>
        <location evidence="5 7">Cytoplasm</location>
    </subcellularLocation>
</comment>
<dbReference type="EMBL" id="CP066690">
    <property type="protein sequence ID" value="QQG45042.1"/>
    <property type="molecule type" value="Genomic_DNA"/>
</dbReference>
<keyword evidence="5" id="KW-0963">Cytoplasm</keyword>
<proteinExistence type="inferred from homology"/>
<dbReference type="EC" id="2.7.4.3" evidence="5 7"/>
<dbReference type="Gene3D" id="3.40.50.300">
    <property type="entry name" value="P-loop containing nucleotide triphosphate hydrolases"/>
    <property type="match status" value="1"/>
</dbReference>
<evidence type="ECO:0000256" key="3">
    <source>
        <dbReference type="ARBA" id="ARBA00022741"/>
    </source>
</evidence>
<feature type="binding site" evidence="5">
    <location>
        <position position="153"/>
    </location>
    <ligand>
        <name>AMP</name>
        <dbReference type="ChEBI" id="CHEBI:456215"/>
    </ligand>
</feature>
<feature type="binding site" evidence="5">
    <location>
        <position position="142"/>
    </location>
    <ligand>
        <name>AMP</name>
        <dbReference type="ChEBI" id="CHEBI:456215"/>
    </ligand>
</feature>
<dbReference type="InterPro" id="IPR000850">
    <property type="entry name" value="Adenylat/UMP-CMP_kin"/>
</dbReference>
<evidence type="ECO:0000256" key="5">
    <source>
        <dbReference type="HAMAP-Rule" id="MF_00235"/>
    </source>
</evidence>
<dbReference type="Proteomes" id="UP000595618">
    <property type="component" value="Chromosome"/>
</dbReference>
<protein>
    <recommendedName>
        <fullName evidence="5 7">Adenylate kinase</fullName>
        <shortName evidence="5">AK</shortName>
        <ecNumber evidence="5 7">2.7.4.3</ecNumber>
    </recommendedName>
    <alternativeName>
        <fullName evidence="5">ATP-AMP transphosphorylase</fullName>
    </alternativeName>
    <alternativeName>
        <fullName evidence="5">ATP:AMP phosphotransferase</fullName>
    </alternativeName>
    <alternativeName>
        <fullName evidence="5">Adenylate monophosphate kinase</fullName>
    </alternativeName>
</protein>
<keyword evidence="1 5" id="KW-0808">Transferase</keyword>
<dbReference type="GO" id="GO:0005524">
    <property type="term" value="F:ATP binding"/>
    <property type="evidence" value="ECO:0007669"/>
    <property type="project" value="UniProtKB-UniRule"/>
</dbReference>